<reference evidence="2 3" key="1">
    <citation type="journal article" date="2019" name="Int. J. Syst. Evol. Microbiol.">
        <title>The Global Catalogue of Microorganisms (GCM) 10K type strain sequencing project: providing services to taxonomists for standard genome sequencing and annotation.</title>
        <authorList>
            <consortium name="The Broad Institute Genomics Platform"/>
            <consortium name="The Broad Institute Genome Sequencing Center for Infectious Disease"/>
            <person name="Wu L."/>
            <person name="Ma J."/>
        </authorList>
    </citation>
    <scope>NUCLEOTIDE SEQUENCE [LARGE SCALE GENOMIC DNA]</scope>
    <source>
        <strain evidence="2 3">DT55</strain>
    </source>
</reference>
<keyword evidence="3" id="KW-1185">Reference proteome</keyword>
<name>A0ABD5WZU2_9EURY</name>
<dbReference type="PANTHER" id="PTHR12526">
    <property type="entry name" value="GLYCOSYLTRANSFERASE"/>
    <property type="match status" value="1"/>
</dbReference>
<keyword evidence="2" id="KW-0808">Transferase</keyword>
<gene>
    <name evidence="2" type="ORF">ACFQKD_16790</name>
</gene>
<dbReference type="GO" id="GO:0016757">
    <property type="term" value="F:glycosyltransferase activity"/>
    <property type="evidence" value="ECO:0007669"/>
    <property type="project" value="UniProtKB-KW"/>
</dbReference>
<evidence type="ECO:0000313" key="3">
    <source>
        <dbReference type="Proteomes" id="UP001596388"/>
    </source>
</evidence>
<dbReference type="SUPFAM" id="SSF53756">
    <property type="entry name" value="UDP-Glycosyltransferase/glycogen phosphorylase"/>
    <property type="match status" value="1"/>
</dbReference>
<feature type="domain" description="Glycosyltransferase subfamily 4-like N-terminal" evidence="1">
    <location>
        <begin position="50"/>
        <end position="142"/>
    </location>
</feature>
<accession>A0ABD5WZU2</accession>
<comment type="caution">
    <text evidence="2">The sequence shown here is derived from an EMBL/GenBank/DDBJ whole genome shotgun (WGS) entry which is preliminary data.</text>
</comment>
<evidence type="ECO:0000313" key="2">
    <source>
        <dbReference type="EMBL" id="MFC7098965.1"/>
    </source>
</evidence>
<dbReference type="EC" id="2.4.-.-" evidence="2"/>
<dbReference type="Gene3D" id="3.40.50.2000">
    <property type="entry name" value="Glycogen Phosphorylase B"/>
    <property type="match status" value="2"/>
</dbReference>
<dbReference type="Proteomes" id="UP001596388">
    <property type="component" value="Unassembled WGS sequence"/>
</dbReference>
<dbReference type="GeneID" id="79271648"/>
<dbReference type="EMBL" id="JBHTAG010000004">
    <property type="protein sequence ID" value="MFC7098965.1"/>
    <property type="molecule type" value="Genomic_DNA"/>
</dbReference>
<dbReference type="InterPro" id="IPR028098">
    <property type="entry name" value="Glyco_trans_4-like_N"/>
</dbReference>
<dbReference type="AlphaFoldDB" id="A0ABD5WZU2"/>
<organism evidence="2 3">
    <name type="scientific">Halobaculum marinum</name>
    <dbReference type="NCBI Taxonomy" id="3031996"/>
    <lineage>
        <taxon>Archaea</taxon>
        <taxon>Methanobacteriati</taxon>
        <taxon>Methanobacteriota</taxon>
        <taxon>Stenosarchaea group</taxon>
        <taxon>Halobacteria</taxon>
        <taxon>Halobacteriales</taxon>
        <taxon>Haloferacaceae</taxon>
        <taxon>Halobaculum</taxon>
    </lineage>
</organism>
<proteinExistence type="predicted"/>
<keyword evidence="2" id="KW-0328">Glycosyltransferase</keyword>
<sequence length="314" mass="35116">MRVLNLVPSEQSRFFVQQRETLSKLGVDETTISVPSDRTYDGEETDGRSPIHYARFLPSVLRHSLGDYDLVHANYGLTAPHALAQMRLPVVLSLWGTDLMGEYGWLTKRCARYADAVVVMSERMAEELDEPCYVIPHGVDLDLFRPMPIEWARDRLDWEHDPNVKHILFPYPPARGVKDYPRAQRVAERVTAELDGEFDVRLHTVSGQPHELMPVFMNAADVLLVTSEREGSPNAVKEALACELPVVSTDVGDVPERLRGVSLSRVADTDDDLVAGVVEALRAGERSDGRRAAEEIGIAEAGERLLEVYEEVLS</sequence>
<dbReference type="RefSeq" id="WP_276239478.1">
    <property type="nucleotide sequence ID" value="NZ_CP119990.1"/>
</dbReference>
<dbReference type="Pfam" id="PF13439">
    <property type="entry name" value="Glyco_transf_4"/>
    <property type="match status" value="1"/>
</dbReference>
<dbReference type="Pfam" id="PF13692">
    <property type="entry name" value="Glyco_trans_1_4"/>
    <property type="match status" value="1"/>
</dbReference>
<evidence type="ECO:0000259" key="1">
    <source>
        <dbReference type="Pfam" id="PF13439"/>
    </source>
</evidence>
<protein>
    <submittedName>
        <fullName evidence="2">Glycosyltransferase</fullName>
        <ecNumber evidence="2">2.4.-.-</ecNumber>
    </submittedName>
</protein>